<dbReference type="SMART" id="SM00256">
    <property type="entry name" value="FBOX"/>
    <property type="match status" value="1"/>
</dbReference>
<evidence type="ECO:0000313" key="3">
    <source>
        <dbReference type="RefSeq" id="XP_027122012.2"/>
    </source>
</evidence>
<feature type="domain" description="F-box" evidence="1">
    <location>
        <begin position="24"/>
        <end position="64"/>
    </location>
</feature>
<dbReference type="InterPro" id="IPR036047">
    <property type="entry name" value="F-box-like_dom_sf"/>
</dbReference>
<keyword evidence="2" id="KW-1185">Reference proteome</keyword>
<evidence type="ECO:0000259" key="1">
    <source>
        <dbReference type="SMART" id="SM00256"/>
    </source>
</evidence>
<reference evidence="3" key="2">
    <citation type="submission" date="2025-08" db="UniProtKB">
        <authorList>
            <consortium name="RefSeq"/>
        </authorList>
    </citation>
    <scope>IDENTIFICATION</scope>
    <source>
        <tissue evidence="3">Leaves</tissue>
    </source>
</reference>
<evidence type="ECO:0000313" key="2">
    <source>
        <dbReference type="Proteomes" id="UP001652660"/>
    </source>
</evidence>
<organism evidence="2 3">
    <name type="scientific">Coffea arabica</name>
    <name type="common">Arabian coffee</name>
    <dbReference type="NCBI Taxonomy" id="13443"/>
    <lineage>
        <taxon>Eukaryota</taxon>
        <taxon>Viridiplantae</taxon>
        <taxon>Streptophyta</taxon>
        <taxon>Embryophyta</taxon>
        <taxon>Tracheophyta</taxon>
        <taxon>Spermatophyta</taxon>
        <taxon>Magnoliopsida</taxon>
        <taxon>eudicotyledons</taxon>
        <taxon>Gunneridae</taxon>
        <taxon>Pentapetalae</taxon>
        <taxon>asterids</taxon>
        <taxon>lamiids</taxon>
        <taxon>Gentianales</taxon>
        <taxon>Rubiaceae</taxon>
        <taxon>Ixoroideae</taxon>
        <taxon>Gardenieae complex</taxon>
        <taxon>Bertiereae - Coffeeae clade</taxon>
        <taxon>Coffeeae</taxon>
        <taxon>Coffea</taxon>
    </lineage>
</organism>
<dbReference type="PANTHER" id="PTHR44259">
    <property type="entry name" value="OS07G0183000 PROTEIN-RELATED"/>
    <property type="match status" value="1"/>
</dbReference>
<name>A0A6P6X7X1_COFAR</name>
<dbReference type="PANTHER" id="PTHR44259:SF15">
    <property type="entry name" value="F-BOX PROTEIN KIB2-RELATED"/>
    <property type="match status" value="1"/>
</dbReference>
<dbReference type="Pfam" id="PF03478">
    <property type="entry name" value="Beta-prop_KIB1-4"/>
    <property type="match status" value="1"/>
</dbReference>
<dbReference type="GeneID" id="113738950"/>
<dbReference type="OrthoDB" id="642536at2759"/>
<reference evidence="2" key="1">
    <citation type="journal article" date="2025" name="Foods">
        <title>Unveiling the Microbial Signatures of Arabica Coffee Cherries: Insights into Ripeness Specific Diversity, Functional Traits, and Implications for Quality and Safety.</title>
        <authorList>
            <consortium name="RefSeq"/>
            <person name="Tenea G.N."/>
            <person name="Cifuentes V."/>
            <person name="Reyes P."/>
            <person name="Cevallos-Vallejos M."/>
        </authorList>
    </citation>
    <scope>NUCLEOTIDE SEQUENCE [LARGE SCALE GENOMIC DNA]</scope>
</reference>
<sequence>MTIEYSSSSSTQGMRHVGKHWCCLNDDVWELIFDLLPVVDILHLRSVCSCWRSVAKAHIKSRLMKRLRFSPSLFLPRSPLLFLPDDPDEESINYWSRTEDKTDYFFSLHDKSYEQVKPNVIPREFHCVGSFNGGWLLFLANIRCNKNDEGRLLVYNPHLDLKIHLPSFPTCSKSCYHWIKKAIVFGATDDDDYSDPLISSSEKYGIAVIYGCFPTLVAYLMCGEAEWKNFPCFDDEGGVYQDLNCYKDCIFAVSNKGSVDMWDFSSGSTPIKKMRITPALPPHSIQPPEPDCEYKVFNTLYIIPSKHEILLAKRCIGQYVELDGIGQNVVQLGGIGQHVEPDDSMVIPGYYDDNGVLNIDIPFEPDYDDGAIETHPYWTEMIYVYTLNLDRQEWIPLGNLGDGVIFVGGNQSTLLSTRDFSCCKKNSVYFTDDNWHQVYDGTWYEGLDSSIFNLEDGVWNLSIKIFLDVRDHLSGFFLGHKVIHFFTNQSQTYWLPTP</sequence>
<protein>
    <recommendedName>
        <fullName evidence="1">F-box domain-containing protein</fullName>
    </recommendedName>
</protein>
<dbReference type="Proteomes" id="UP001652660">
    <property type="component" value="Chromosome 4c"/>
</dbReference>
<proteinExistence type="predicted"/>
<dbReference type="InterPro" id="IPR050942">
    <property type="entry name" value="F-box_BR-signaling"/>
</dbReference>
<dbReference type="InterPro" id="IPR001810">
    <property type="entry name" value="F-box_dom"/>
</dbReference>
<dbReference type="AlphaFoldDB" id="A0A6P6X7X1"/>
<dbReference type="Gene3D" id="1.20.1280.50">
    <property type="match status" value="1"/>
</dbReference>
<gene>
    <name evidence="3" type="primary">LOC113738950</name>
</gene>
<dbReference type="SUPFAM" id="SSF81383">
    <property type="entry name" value="F-box domain"/>
    <property type="match status" value="1"/>
</dbReference>
<dbReference type="Pfam" id="PF00646">
    <property type="entry name" value="F-box"/>
    <property type="match status" value="1"/>
</dbReference>
<dbReference type="RefSeq" id="XP_027122012.2">
    <property type="nucleotide sequence ID" value="XM_027266211.2"/>
</dbReference>
<dbReference type="InterPro" id="IPR005174">
    <property type="entry name" value="KIB1-4_b-propeller"/>
</dbReference>
<accession>A0A6P6X7X1</accession>